<dbReference type="Gene3D" id="1.20.910.10">
    <property type="entry name" value="Heme oxygenase-like"/>
    <property type="match status" value="1"/>
</dbReference>
<gene>
    <name evidence="1" type="ORF">NWE54_14905</name>
</gene>
<proteinExistence type="predicted"/>
<accession>A0A9E7ZUN9</accession>
<dbReference type="AlphaFoldDB" id="A0A9E7ZUN9"/>
<protein>
    <submittedName>
        <fullName evidence="1">Iron-containing redox enzyme family protein</fullName>
    </submittedName>
</protein>
<sequence>MSHAAFKAVSSYSDHAIETFEELDRRVTTIFEEVKAWRGWKAINDPATPPERIVAVVREIFRSVVWYQSHTTEAGFHMFGRFPKHEVRLIQAVCSHKAEEAEHGVWAREDHGKLGGADVTERPSPATFAVAAVWWRMATQEEPLGYMGAEYLFEQLTALVTQAALPIIKAKNLPRDGLRFVIEHATEDVKHATFFKHLILDVVTRYPSSAEAMFRCFDYFHAVYPLPVWDEAYQRAIGGDFA</sequence>
<dbReference type="SUPFAM" id="SSF48613">
    <property type="entry name" value="Heme oxygenase-like"/>
    <property type="match status" value="1"/>
</dbReference>
<reference evidence="1" key="1">
    <citation type="submission" date="2022-08" db="EMBL/GenBank/DDBJ databases">
        <title>Complete Genome Sequences of 2 Bosea sp. soil isolates.</title>
        <authorList>
            <person name="Alvarez Arevalo M."/>
            <person name="Sterndorff E.B."/>
            <person name="Faurdal D."/>
            <person name="Joergensen T.S."/>
            <person name="Weber T."/>
        </authorList>
    </citation>
    <scope>NUCLEOTIDE SEQUENCE</scope>
    <source>
        <strain evidence="1">NBC_00436</strain>
    </source>
</reference>
<dbReference type="Pfam" id="PF14518">
    <property type="entry name" value="Haem_oxygenas_2"/>
    <property type="match status" value="1"/>
</dbReference>
<evidence type="ECO:0000313" key="1">
    <source>
        <dbReference type="EMBL" id="UZF85119.1"/>
    </source>
</evidence>
<organism evidence="1">
    <name type="scientific">Bosea sp. NBC_00436</name>
    <dbReference type="NCBI Taxonomy" id="2969620"/>
    <lineage>
        <taxon>Bacteria</taxon>
        <taxon>Pseudomonadati</taxon>
        <taxon>Pseudomonadota</taxon>
        <taxon>Alphaproteobacteria</taxon>
        <taxon>Hyphomicrobiales</taxon>
        <taxon>Boseaceae</taxon>
        <taxon>Bosea</taxon>
    </lineage>
</organism>
<name>A0A9E7ZUN9_9HYPH</name>
<dbReference type="InterPro" id="IPR016084">
    <property type="entry name" value="Haem_Oase-like_multi-hlx"/>
</dbReference>
<dbReference type="EMBL" id="CP102774">
    <property type="protein sequence ID" value="UZF85119.1"/>
    <property type="molecule type" value="Genomic_DNA"/>
</dbReference>